<comment type="caution">
    <text evidence="2">The sequence shown here is derived from an EMBL/GenBank/DDBJ whole genome shotgun (WGS) entry which is preliminary data.</text>
</comment>
<gene>
    <name evidence="2" type="ORF">GCM10023331_22890</name>
</gene>
<evidence type="ECO:0000313" key="2">
    <source>
        <dbReference type="EMBL" id="GAA4837068.1"/>
    </source>
</evidence>
<dbReference type="Pfam" id="PF13585">
    <property type="entry name" value="CHU_C"/>
    <property type="match status" value="1"/>
</dbReference>
<keyword evidence="1" id="KW-0812">Transmembrane</keyword>
<proteinExistence type="predicted"/>
<organism evidence="2 3">
    <name type="scientific">Algivirga pacifica</name>
    <dbReference type="NCBI Taxonomy" id="1162670"/>
    <lineage>
        <taxon>Bacteria</taxon>
        <taxon>Pseudomonadati</taxon>
        <taxon>Bacteroidota</taxon>
        <taxon>Cytophagia</taxon>
        <taxon>Cytophagales</taxon>
        <taxon>Flammeovirgaceae</taxon>
        <taxon>Algivirga</taxon>
    </lineage>
</organism>
<accession>A0ABP9DGA4</accession>
<protein>
    <recommendedName>
        <fullName evidence="4">Gliding motility-associated C-terminal domain-containing protein</fullName>
    </recommendedName>
</protein>
<reference evidence="3" key="1">
    <citation type="journal article" date="2019" name="Int. J. Syst. Evol. Microbiol.">
        <title>The Global Catalogue of Microorganisms (GCM) 10K type strain sequencing project: providing services to taxonomists for standard genome sequencing and annotation.</title>
        <authorList>
            <consortium name="The Broad Institute Genomics Platform"/>
            <consortium name="The Broad Institute Genome Sequencing Center for Infectious Disease"/>
            <person name="Wu L."/>
            <person name="Ma J."/>
        </authorList>
    </citation>
    <scope>NUCLEOTIDE SEQUENCE [LARGE SCALE GENOMIC DNA]</scope>
    <source>
        <strain evidence="3">JCM 18326</strain>
    </source>
</reference>
<dbReference type="Pfam" id="PF17963">
    <property type="entry name" value="Big_9"/>
    <property type="match status" value="1"/>
</dbReference>
<dbReference type="InterPro" id="IPR026341">
    <property type="entry name" value="T9SS_type_B"/>
</dbReference>
<evidence type="ECO:0008006" key="4">
    <source>
        <dbReference type="Google" id="ProtNLM"/>
    </source>
</evidence>
<name>A0ABP9DGA4_9BACT</name>
<keyword evidence="3" id="KW-1185">Reference proteome</keyword>
<evidence type="ECO:0000256" key="1">
    <source>
        <dbReference type="SAM" id="Phobius"/>
    </source>
</evidence>
<dbReference type="EMBL" id="BAABJX010000033">
    <property type="protein sequence ID" value="GAA4837068.1"/>
    <property type="molecule type" value="Genomic_DNA"/>
</dbReference>
<dbReference type="NCBIfam" id="TIGR04131">
    <property type="entry name" value="Bac_Flav_CTERM"/>
    <property type="match status" value="1"/>
</dbReference>
<dbReference type="RefSeq" id="WP_345371906.1">
    <property type="nucleotide sequence ID" value="NZ_BAABJX010000033.1"/>
</dbReference>
<keyword evidence="1" id="KW-0472">Membrane</keyword>
<dbReference type="Proteomes" id="UP001500298">
    <property type="component" value="Unassembled WGS sequence"/>
</dbReference>
<keyword evidence="1" id="KW-1133">Transmembrane helix</keyword>
<feature type="transmembrane region" description="Helical" evidence="1">
    <location>
        <begin position="7"/>
        <end position="28"/>
    </location>
</feature>
<sequence>MRQYPNILDKLFICLLLFVFAWGGYFYFMERESTVTIEGGLSRNPAHITEQVRWNTGISQNNSDTLDAVDDYEYLLEDQALFLKVLNNDHIPSSGVKIVVFAPYGNSQSEVDLDGYYRMPLNYVGNDTLYYVLEDASGYRDTAFVYIEISPIDDVVIAYDDEMLIQEEGEGRLNVIINDELGDGYSHAQLDKMPKYADSVYLDTEGVLYYRGQKDYFGWDTLSYIVYDINQDYSIATVIIHIEGVNDTLQANRDTITIYSLEPSTLDILENDLLGDGSLNIHILIPPERGELMLDSIKRVLTFRPYEGFLDDTFTYQIQDVDRDISQAEVQLISAITPDAEDVINSYLTPNNDGHNDYLRLATFSTSHQYTLTIFNHRGQEIYYDPNYQNNWRGEVKGSVLPDGVYFYLLKSSQTTYKGSFYLKK</sequence>
<evidence type="ECO:0000313" key="3">
    <source>
        <dbReference type="Proteomes" id="UP001500298"/>
    </source>
</evidence>